<dbReference type="EMBL" id="ADBJ01000054">
    <property type="protein sequence ID" value="EFA75470.1"/>
    <property type="molecule type" value="Genomic_DNA"/>
</dbReference>
<evidence type="ECO:0000256" key="1">
    <source>
        <dbReference type="SAM" id="MobiDB-lite"/>
    </source>
</evidence>
<dbReference type="InParanoid" id="D3BSK5"/>
<dbReference type="Gene3D" id="3.10.450.50">
    <property type="match status" value="1"/>
</dbReference>
<feature type="region of interest" description="Disordered" evidence="1">
    <location>
        <begin position="189"/>
        <end position="216"/>
    </location>
</feature>
<feature type="region of interest" description="Disordered" evidence="1">
    <location>
        <begin position="335"/>
        <end position="358"/>
    </location>
</feature>
<keyword evidence="3" id="KW-1185">Reference proteome</keyword>
<comment type="caution">
    <text evidence="2">The sequence shown here is derived from an EMBL/GenBank/DDBJ whole genome shotgun (WGS) entry which is preliminary data.</text>
</comment>
<proteinExistence type="predicted"/>
<feature type="compositionally biased region" description="Low complexity" evidence="1">
    <location>
        <begin position="335"/>
        <end position="352"/>
    </location>
</feature>
<reference evidence="2 3" key="1">
    <citation type="journal article" date="2011" name="Genome Res.">
        <title>Phylogeny-wide analysis of social amoeba genomes highlights ancient origins for complex intercellular communication.</title>
        <authorList>
            <person name="Heidel A.J."/>
            <person name="Lawal H.M."/>
            <person name="Felder M."/>
            <person name="Schilde C."/>
            <person name="Helps N.R."/>
            <person name="Tunggal B."/>
            <person name="Rivero F."/>
            <person name="John U."/>
            <person name="Schleicher M."/>
            <person name="Eichinger L."/>
            <person name="Platzer M."/>
            <person name="Noegel A.A."/>
            <person name="Schaap P."/>
            <person name="Gloeckner G."/>
        </authorList>
    </citation>
    <scope>NUCLEOTIDE SEQUENCE [LARGE SCALE GENOMIC DNA]</scope>
    <source>
        <strain evidence="3">ATCC 26659 / Pp 5 / PN500</strain>
    </source>
</reference>
<dbReference type="InterPro" id="IPR004027">
    <property type="entry name" value="SEC_C_motif"/>
</dbReference>
<organism evidence="2 3">
    <name type="scientific">Heterostelium pallidum (strain ATCC 26659 / Pp 5 / PN500)</name>
    <name type="common">Cellular slime mold</name>
    <name type="synonym">Polysphondylium pallidum</name>
    <dbReference type="NCBI Taxonomy" id="670386"/>
    <lineage>
        <taxon>Eukaryota</taxon>
        <taxon>Amoebozoa</taxon>
        <taxon>Evosea</taxon>
        <taxon>Eumycetozoa</taxon>
        <taxon>Dictyostelia</taxon>
        <taxon>Acytosteliales</taxon>
        <taxon>Acytosteliaceae</taxon>
        <taxon>Heterostelium</taxon>
    </lineage>
</organism>
<dbReference type="OMA" id="YSIPIGF"/>
<feature type="compositionally biased region" description="Low complexity" evidence="1">
    <location>
        <begin position="189"/>
        <end position="212"/>
    </location>
</feature>
<dbReference type="AlphaFoldDB" id="D3BSK5"/>
<accession>D3BSK5</accession>
<evidence type="ECO:0000313" key="3">
    <source>
        <dbReference type="Proteomes" id="UP000001396"/>
    </source>
</evidence>
<dbReference type="Proteomes" id="UP000001396">
    <property type="component" value="Unassembled WGS sequence"/>
</dbReference>
<name>D3BSK5_HETP5</name>
<gene>
    <name evidence="2" type="ORF">PPL_10974</name>
</gene>
<protein>
    <submittedName>
        <fullName evidence="2">Uncharacterized protein</fullName>
    </submittedName>
</protein>
<evidence type="ECO:0000313" key="2">
    <source>
        <dbReference type="EMBL" id="EFA75470.1"/>
    </source>
</evidence>
<dbReference type="RefSeq" id="XP_020427604.1">
    <property type="nucleotide sequence ID" value="XM_020581734.1"/>
</dbReference>
<sequence>MSYLIPSGFVGRTTKSDVRLYCDNVTLDSSVFVIKTTAASSSSFSLISIMHLDLHSGELVTDLLMNEIKYHRQQLEQQQQQQQQQQDIKTTVWRCHNIPLTTEPKYKQAEANAEIDQIWQEVLELPSTMNVECRAINVHETASMTLLEAEPQLFKVNELITTPIDSSLLRAISLINEIVSLDSIINNNTEPTTSSTITESSSSTESSTTSSSTEEKTLKGSVIFNDNEWNQSVIEQLLKLDDKALPLVEVDPYLFQKYIDKLNLPLNDQTAVVNQLFDAINRYRASKGLDVMKQQKVGPNDSCLCKSGQKFKKCHGGGTGSTSKFFLLYPSTLTATTTSSSSSTNNKSNNNNNKKKKR</sequence>
<dbReference type="SUPFAM" id="SSF103642">
    <property type="entry name" value="Sec-C motif"/>
    <property type="match status" value="1"/>
</dbReference>
<dbReference type="GeneID" id="31366443"/>
<dbReference type="Pfam" id="PF02810">
    <property type="entry name" value="SEC-C"/>
    <property type="match status" value="1"/>
</dbReference>
<dbReference type="FunCoup" id="D3BSK5">
    <property type="interactions" value="805"/>
</dbReference>